<sequence length="486" mass="53914">MKYSPCIPRLVQFVLLVILLLKGTTAFSFKYEPQVLTVYPAPAGAVLNNDFTVKVRQGGKAWKLVPVYMVKVDKVNNGGHTTEKASMGYFDFSGTVEVAVTYNKGPVKHSRIRPLSYNIPHSINGRTILFKLSRPANLSVEVNGDIFHNLHLFANPIDNFKPDLRDTNLIYFGPGVHEIKDTTLYVPSGKTVYLAGGAILKGRVLIKNAENVRVLGRGMVDQSVKLGVRIANSKNVEVSGIFCTQCFTGGSDSVVIRNVKSMSYYGWGDGMNVISSSNVLIDGIFNRNSDDCTTVYGTRLGFTGGCKNITVQHAALWADVAHPILIGTHGNTPEPDVLEDLTYIDIDILDHKEAQIDYQGCLSIDAGDNNLVRNVRFENIRIEDFRQGQLFNIRVFFNSKYCTSPGRGVENVLFKDIAYNGKNAVMSIIGGYNEERKVKNIMFENLVINGRLITDDMKGKPTWYKTSDMANVFVGEHVEGVVFRSK</sequence>
<dbReference type="PANTHER" id="PTHR31736:SF9">
    <property type="entry name" value="ENDO-XYLOGALACTURONAN HYDROLASE A-RELATED"/>
    <property type="match status" value="1"/>
</dbReference>
<evidence type="ECO:0000256" key="7">
    <source>
        <dbReference type="ARBA" id="ARBA00023326"/>
    </source>
</evidence>
<gene>
    <name evidence="10" type="ORF">FAM09_12725</name>
</gene>
<dbReference type="InterPro" id="IPR012334">
    <property type="entry name" value="Pectin_lyas_fold"/>
</dbReference>
<dbReference type="Proteomes" id="UP000306918">
    <property type="component" value="Unassembled WGS sequence"/>
</dbReference>
<dbReference type="InterPro" id="IPR000743">
    <property type="entry name" value="Glyco_hydro_28"/>
</dbReference>
<name>A0A4S8HUT0_9BACT</name>
<dbReference type="AlphaFoldDB" id="A0A4S8HUT0"/>
<evidence type="ECO:0000256" key="4">
    <source>
        <dbReference type="ARBA" id="ARBA00023180"/>
    </source>
</evidence>
<keyword evidence="2" id="KW-0677">Repeat</keyword>
<dbReference type="GO" id="GO:0000272">
    <property type="term" value="P:polysaccharide catabolic process"/>
    <property type="evidence" value="ECO:0007669"/>
    <property type="project" value="UniProtKB-KW"/>
</dbReference>
<keyword evidence="5" id="KW-0119">Carbohydrate metabolism</keyword>
<dbReference type="Gene3D" id="2.160.20.10">
    <property type="entry name" value="Single-stranded right-handed beta-helix, Pectin lyase-like"/>
    <property type="match status" value="1"/>
</dbReference>
<protein>
    <submittedName>
        <fullName evidence="10">Endo-polygalacturonase</fullName>
    </submittedName>
</protein>
<accession>A0A4S8HUT0</accession>
<evidence type="ECO:0000256" key="5">
    <source>
        <dbReference type="ARBA" id="ARBA00023277"/>
    </source>
</evidence>
<dbReference type="SUPFAM" id="SSF51126">
    <property type="entry name" value="Pectin lyase-like"/>
    <property type="match status" value="1"/>
</dbReference>
<organism evidence="10 11">
    <name type="scientific">Niastella caeni</name>
    <dbReference type="NCBI Taxonomy" id="2569763"/>
    <lineage>
        <taxon>Bacteria</taxon>
        <taxon>Pseudomonadati</taxon>
        <taxon>Bacteroidota</taxon>
        <taxon>Chitinophagia</taxon>
        <taxon>Chitinophagales</taxon>
        <taxon>Chitinophagaceae</taxon>
        <taxon>Niastella</taxon>
    </lineage>
</organism>
<keyword evidence="7" id="KW-0624">Polysaccharide degradation</keyword>
<proteinExistence type="inferred from homology"/>
<reference evidence="10 11" key="1">
    <citation type="submission" date="2019-04" db="EMBL/GenBank/DDBJ databases">
        <title>Niastella caeni sp. nov., isolated from activated sludge.</title>
        <authorList>
            <person name="Sheng M."/>
        </authorList>
    </citation>
    <scope>NUCLEOTIDE SEQUENCE [LARGE SCALE GENOMIC DNA]</scope>
    <source>
        <strain evidence="10 11">HX-2-15</strain>
    </source>
</reference>
<dbReference type="PANTHER" id="PTHR31736">
    <property type="match status" value="1"/>
</dbReference>
<dbReference type="EMBL" id="STFF01000003">
    <property type="protein sequence ID" value="THU39367.1"/>
    <property type="molecule type" value="Genomic_DNA"/>
</dbReference>
<evidence type="ECO:0000313" key="11">
    <source>
        <dbReference type="Proteomes" id="UP000306918"/>
    </source>
</evidence>
<keyword evidence="11" id="KW-1185">Reference proteome</keyword>
<dbReference type="InterPro" id="IPR011050">
    <property type="entry name" value="Pectin_lyase_fold/virulence"/>
</dbReference>
<keyword evidence="4" id="KW-0325">Glycoprotein</keyword>
<dbReference type="OrthoDB" id="9795222at2"/>
<keyword evidence="3 9" id="KW-0378">Hydrolase</keyword>
<dbReference type="RefSeq" id="WP_136577499.1">
    <property type="nucleotide sequence ID" value="NZ_STFF01000003.1"/>
</dbReference>
<comment type="similarity">
    <text evidence="1 9">Belongs to the glycosyl hydrolase 28 family.</text>
</comment>
<evidence type="ECO:0000256" key="1">
    <source>
        <dbReference type="ARBA" id="ARBA00008834"/>
    </source>
</evidence>
<evidence type="ECO:0000256" key="8">
    <source>
        <dbReference type="ARBA" id="ARBA00037278"/>
    </source>
</evidence>
<dbReference type="Pfam" id="PF00295">
    <property type="entry name" value="Glyco_hydro_28"/>
    <property type="match status" value="1"/>
</dbReference>
<comment type="function">
    <text evidence="8">Pectinolytic enzyme involved in the degradation of xylogalacturonan (xga), a galacturonan backbone heavily substituted with xylose, and which is one important component of the hairy regions of pectin. Activity requires a galacturonic acid backbone substituted with xylose.</text>
</comment>
<evidence type="ECO:0000256" key="6">
    <source>
        <dbReference type="ARBA" id="ARBA00023295"/>
    </source>
</evidence>
<evidence type="ECO:0000256" key="2">
    <source>
        <dbReference type="ARBA" id="ARBA00022737"/>
    </source>
</evidence>
<comment type="caution">
    <text evidence="10">The sequence shown here is derived from an EMBL/GenBank/DDBJ whole genome shotgun (WGS) entry which is preliminary data.</text>
</comment>
<keyword evidence="6 9" id="KW-0326">Glycosidase</keyword>
<dbReference type="GO" id="GO:0004650">
    <property type="term" value="F:polygalacturonase activity"/>
    <property type="evidence" value="ECO:0007669"/>
    <property type="project" value="InterPro"/>
</dbReference>
<evidence type="ECO:0000256" key="9">
    <source>
        <dbReference type="RuleBase" id="RU361169"/>
    </source>
</evidence>
<evidence type="ECO:0000256" key="3">
    <source>
        <dbReference type="ARBA" id="ARBA00022801"/>
    </source>
</evidence>
<evidence type="ECO:0000313" key="10">
    <source>
        <dbReference type="EMBL" id="THU39367.1"/>
    </source>
</evidence>